<sequence>MTEIKNTEQQLSKFRLRVAAAGLFVFVCFGLIGLRFLYLQVWHFSKYSLQANENRISVAPIVPNRGIITDRNGVVLAKNYSAYTLEITRSKINGTLDETIDELSQVIPIDARDRRRFKKLLEDSKNFESLPIRTRLTDEEVAKFTAQRFRFPGVEVRARLFRQYPLGTTAAHVIGYIGRISQRDQERIDDASDANDESSDHYDPRLDANNYKGTDYVGKIGVEQSYETELHGLTGFEEVEVTAGGRPVRTMSRTQATPGNNLQLSLDIGLQQVAEQAFAGKRGALVAIEPSTGDVLAFVSAPSFDPNSFVDGIDQQTWDALNNSPDHPLLNRPLHGTYPPGSTYKPFMALAALTLHKRTPGWGFQDPGYFTFGGHTFRNDVRSGQGWVDMNRAIVVSNDTYFYMLARDLGVNAMAGFMKPWGFGQITGIDIAGEARGILPSTEWKRKAYRKPEQQRWYEGETISLGIGQGYNSFTILQLAHATATLANNGVVMKPHLVRDIENPISKATRPVVRDPSDKIAVQQKDVDFIKRAMEGVVTNGTAAKVFAGAPYLAAGKTGTAQVYSLQGANYKGHALAEHLRDHALFIAFAPAEQPKIALALIVENGGWGAESAGPIARKVLDYYLVDRLKPGAEAAAVAAAASATTDAGLPTIGGTQPPAAIALPASVANSSPAFSPQAASNPEVAKAASAPALPASAPKTSKPRAASATPAAPAAALPASTPGRTPTPKKRPTEPTPSMVRGNENDGVRVLAPSGGIDE</sequence>
<evidence type="ECO:0000313" key="2">
    <source>
        <dbReference type="Proteomes" id="UP001055013"/>
    </source>
</evidence>
<accession>A0ACB5QTJ9</accession>
<evidence type="ECO:0000313" key="1">
    <source>
        <dbReference type="EMBL" id="GJH18501.1"/>
    </source>
</evidence>
<name>A0ACB5QTJ9_9BURK</name>
<gene>
    <name evidence="1" type="primary">mrdA</name>
    <name evidence="1" type="ORF">CBA19CS22_18185</name>
</gene>
<keyword evidence="2" id="KW-1185">Reference proteome</keyword>
<protein>
    <submittedName>
        <fullName evidence="1">Penicillin-binding protein 2</fullName>
    </submittedName>
</protein>
<proteinExistence type="predicted"/>
<comment type="caution">
    <text evidence="1">The sequence shown here is derived from an EMBL/GenBank/DDBJ whole genome shotgun (WGS) entry which is preliminary data.</text>
</comment>
<organism evidence="1 2">
    <name type="scientific">Caballeronia novacaledonica</name>
    <dbReference type="NCBI Taxonomy" id="1544861"/>
    <lineage>
        <taxon>Bacteria</taxon>
        <taxon>Pseudomonadati</taxon>
        <taxon>Pseudomonadota</taxon>
        <taxon>Betaproteobacteria</taxon>
        <taxon>Burkholderiales</taxon>
        <taxon>Burkholderiaceae</taxon>
        <taxon>Caballeronia</taxon>
    </lineage>
</organism>
<dbReference type="Proteomes" id="UP001055013">
    <property type="component" value="Unassembled WGS sequence"/>
</dbReference>
<reference evidence="1" key="1">
    <citation type="submission" date="2021-09" db="EMBL/GenBank/DDBJ databases">
        <title>Isolation and characterization of 3-chlorobenzoate degrading bacteria from soils in Shizuoka.</title>
        <authorList>
            <person name="Ifat A."/>
            <person name="Ogawa N."/>
            <person name="Kimbara K."/>
            <person name="Moriuchi R."/>
            <person name="Dohra H."/>
            <person name="Shintani M."/>
        </authorList>
    </citation>
    <scope>NUCLEOTIDE SEQUENCE</scope>
    <source>
        <strain evidence="1">19CS2-2</strain>
    </source>
</reference>
<dbReference type="EMBL" id="BPUR01000010">
    <property type="protein sequence ID" value="GJH18501.1"/>
    <property type="molecule type" value="Genomic_DNA"/>
</dbReference>